<evidence type="ECO:0000313" key="11">
    <source>
        <dbReference type="Proteomes" id="UP000480548"/>
    </source>
</evidence>
<dbReference type="PROSITE" id="PS00216">
    <property type="entry name" value="SUGAR_TRANSPORT_1"/>
    <property type="match status" value="1"/>
</dbReference>
<dbReference type="PROSITE" id="PS50850">
    <property type="entry name" value="MFS"/>
    <property type="match status" value="1"/>
</dbReference>
<gene>
    <name evidence="8" type="ORF">TWF102_003256</name>
    <name evidence="9" type="ORF">TWF703_002018</name>
</gene>
<evidence type="ECO:0000256" key="5">
    <source>
        <dbReference type="SAM" id="MobiDB-lite"/>
    </source>
</evidence>
<keyword evidence="4 6" id="KW-0472">Membrane</keyword>
<feature type="transmembrane region" description="Helical" evidence="6">
    <location>
        <begin position="464"/>
        <end position="486"/>
    </location>
</feature>
<dbReference type="GO" id="GO:0022857">
    <property type="term" value="F:transmembrane transporter activity"/>
    <property type="evidence" value="ECO:0007669"/>
    <property type="project" value="InterPro"/>
</dbReference>
<reference evidence="10 11" key="1">
    <citation type="submission" date="2019-06" db="EMBL/GenBank/DDBJ databases">
        <authorList>
            <person name="Palmer J.M."/>
        </authorList>
    </citation>
    <scope>NUCLEOTIDE SEQUENCE [LARGE SCALE GENOMIC DNA]</scope>
    <source>
        <strain evidence="8 10">TWF102</strain>
        <strain evidence="9 11">TWF703</strain>
    </source>
</reference>
<sequence length="585" mass="64130">MDSQAEGPEGRLLRQGQNEGEGGEFQRNINRESEDVDGIESQSRPLLTPVETHTTINSDDEDGEEPKDGVKWWKRPSILILLPPFVLYAMALGAAAVPRVNMVFALVCQDYLNRKEREATNGDFTPIRLVFGADNPECEIPEIGARAATFTLYMNIITGILSAITSPRLGQYSDRMGRRMFLILGSFGACLCEVTLILCLKYPDYFSYWFLLLASAFEGIVGAFTLILALVHSYASDCTSFAKRSSAFSLFHGFLFLGIAIGPAIGGFAIEKTDDIAVVFYGVIGVHAVFISYILFVLPESLSKEKMELANEKFAEERRKSAGSVSWLQSAMGVVNVFKPLNVLWPEEGGNLTKIRTNMILLAAIDFVMFGVGFGSITVILLYSKVEFHWTTKFASYFTSFVNASRVIGLFVILPLLTRFFRKKPRPGDPVGGCDNLDTLIIRGALSMEVLGTLFFVVARDSPLFMAGGIIASFGGLGSPTIQSSLTKHSPSEKTGQLLGVIALLHSLARVIGPTAFNGIYSKTAKTYPQSVFVVLVVLFIIAWLGAWFITPYVAVDGVGDEAVERLFAEERGELDESEPLVGRN</sequence>
<dbReference type="EMBL" id="WIQZ01000138">
    <property type="protein sequence ID" value="KAF3121170.1"/>
    <property type="molecule type" value="Genomic_DNA"/>
</dbReference>
<feature type="domain" description="Major facilitator superfamily (MFS) profile" evidence="7">
    <location>
        <begin position="86"/>
        <end position="555"/>
    </location>
</feature>
<organism evidence="8 10">
    <name type="scientific">Orbilia oligospora</name>
    <name type="common">Nematode-trapping fungus</name>
    <name type="synonym">Arthrobotrys oligospora</name>
    <dbReference type="NCBI Taxonomy" id="2813651"/>
    <lineage>
        <taxon>Eukaryota</taxon>
        <taxon>Fungi</taxon>
        <taxon>Dikarya</taxon>
        <taxon>Ascomycota</taxon>
        <taxon>Pezizomycotina</taxon>
        <taxon>Orbiliomycetes</taxon>
        <taxon>Orbiliales</taxon>
        <taxon>Orbiliaceae</taxon>
        <taxon>Orbilia</taxon>
    </lineage>
</organism>
<dbReference type="PANTHER" id="PTHR23507">
    <property type="entry name" value="ZGC:174356"/>
    <property type="match status" value="1"/>
</dbReference>
<dbReference type="Proteomes" id="UP000475325">
    <property type="component" value="Unassembled WGS sequence"/>
</dbReference>
<proteinExistence type="predicted"/>
<evidence type="ECO:0000256" key="4">
    <source>
        <dbReference type="ARBA" id="ARBA00023136"/>
    </source>
</evidence>
<feature type="transmembrane region" description="Helical" evidence="6">
    <location>
        <begin position="437"/>
        <end position="458"/>
    </location>
</feature>
<feature type="transmembrane region" description="Helical" evidence="6">
    <location>
        <begin position="360"/>
        <end position="383"/>
    </location>
</feature>
<feature type="transmembrane region" description="Helical" evidence="6">
    <location>
        <begin position="395"/>
        <end position="417"/>
    </location>
</feature>
<feature type="transmembrane region" description="Helical" evidence="6">
    <location>
        <begin position="498"/>
        <end position="521"/>
    </location>
</feature>
<feature type="transmembrane region" description="Helical" evidence="6">
    <location>
        <begin position="150"/>
        <end position="169"/>
    </location>
</feature>
<evidence type="ECO:0000256" key="6">
    <source>
        <dbReference type="SAM" id="Phobius"/>
    </source>
</evidence>
<evidence type="ECO:0000256" key="1">
    <source>
        <dbReference type="ARBA" id="ARBA00004141"/>
    </source>
</evidence>
<keyword evidence="3 6" id="KW-1133">Transmembrane helix</keyword>
<dbReference type="InterPro" id="IPR011701">
    <property type="entry name" value="MFS"/>
</dbReference>
<dbReference type="GO" id="GO:0016020">
    <property type="term" value="C:membrane"/>
    <property type="evidence" value="ECO:0007669"/>
    <property type="project" value="UniProtKB-SubCell"/>
</dbReference>
<dbReference type="SUPFAM" id="SSF103473">
    <property type="entry name" value="MFS general substrate transporter"/>
    <property type="match status" value="1"/>
</dbReference>
<feature type="transmembrane region" description="Helical" evidence="6">
    <location>
        <begin position="276"/>
        <end position="298"/>
    </location>
</feature>
<dbReference type="InterPro" id="IPR020846">
    <property type="entry name" value="MFS_dom"/>
</dbReference>
<dbReference type="Proteomes" id="UP000480548">
    <property type="component" value="Unassembled WGS sequence"/>
</dbReference>
<feature type="transmembrane region" description="Helical" evidence="6">
    <location>
        <begin position="209"/>
        <end position="235"/>
    </location>
</feature>
<evidence type="ECO:0000256" key="3">
    <source>
        <dbReference type="ARBA" id="ARBA00022989"/>
    </source>
</evidence>
<feature type="transmembrane region" description="Helical" evidence="6">
    <location>
        <begin position="247"/>
        <end position="270"/>
    </location>
</feature>
<keyword evidence="2 6" id="KW-0812">Transmembrane</keyword>
<accession>A0A7C8J130</accession>
<evidence type="ECO:0000313" key="9">
    <source>
        <dbReference type="EMBL" id="KAF3121170.1"/>
    </source>
</evidence>
<evidence type="ECO:0000313" key="10">
    <source>
        <dbReference type="Proteomes" id="UP000475325"/>
    </source>
</evidence>
<dbReference type="PANTHER" id="PTHR23507:SF40">
    <property type="entry name" value="TETRACYCLINE-EFFLUX TRANSPORTER"/>
    <property type="match status" value="1"/>
</dbReference>
<dbReference type="InterPro" id="IPR005829">
    <property type="entry name" value="Sugar_transporter_CS"/>
</dbReference>
<evidence type="ECO:0000313" key="8">
    <source>
        <dbReference type="EMBL" id="KAF3078790.1"/>
    </source>
</evidence>
<dbReference type="Pfam" id="PF07690">
    <property type="entry name" value="MFS_1"/>
    <property type="match status" value="2"/>
</dbReference>
<feature type="transmembrane region" description="Helical" evidence="6">
    <location>
        <begin position="533"/>
        <end position="556"/>
    </location>
</feature>
<feature type="transmembrane region" description="Helical" evidence="6">
    <location>
        <begin position="77"/>
        <end position="97"/>
    </location>
</feature>
<dbReference type="EMBL" id="WIQW01000165">
    <property type="protein sequence ID" value="KAF3078790.1"/>
    <property type="molecule type" value="Genomic_DNA"/>
</dbReference>
<protein>
    <recommendedName>
        <fullName evidence="7">Major facilitator superfamily (MFS) profile domain-containing protein</fullName>
    </recommendedName>
</protein>
<dbReference type="AlphaFoldDB" id="A0A7C8J130"/>
<feature type="compositionally biased region" description="Polar residues" evidence="5">
    <location>
        <begin position="40"/>
        <end position="57"/>
    </location>
</feature>
<evidence type="ECO:0000259" key="7">
    <source>
        <dbReference type="PROSITE" id="PS50850"/>
    </source>
</evidence>
<evidence type="ECO:0000256" key="2">
    <source>
        <dbReference type="ARBA" id="ARBA00022692"/>
    </source>
</evidence>
<dbReference type="Gene3D" id="1.20.1250.20">
    <property type="entry name" value="MFS general substrate transporter like domains"/>
    <property type="match status" value="1"/>
</dbReference>
<name>A0A7C8J130_ORBOL</name>
<comment type="subcellular location">
    <subcellularLocation>
        <location evidence="1">Membrane</location>
        <topology evidence="1">Multi-pass membrane protein</topology>
    </subcellularLocation>
</comment>
<feature type="transmembrane region" description="Helical" evidence="6">
    <location>
        <begin position="181"/>
        <end position="203"/>
    </location>
</feature>
<dbReference type="InterPro" id="IPR036259">
    <property type="entry name" value="MFS_trans_sf"/>
</dbReference>
<feature type="region of interest" description="Disordered" evidence="5">
    <location>
        <begin position="1"/>
        <end position="68"/>
    </location>
</feature>
<comment type="caution">
    <text evidence="8">The sequence shown here is derived from an EMBL/GenBank/DDBJ whole genome shotgun (WGS) entry which is preliminary data.</text>
</comment>